<feature type="transmembrane region" description="Helical" evidence="1">
    <location>
        <begin position="59"/>
        <end position="81"/>
    </location>
</feature>
<accession>A0A396I140</accession>
<keyword evidence="1" id="KW-1133">Transmembrane helix</keyword>
<dbReference type="EMBL" id="PSQE01000004">
    <property type="protein sequence ID" value="RHN59342.1"/>
    <property type="molecule type" value="Genomic_DNA"/>
</dbReference>
<organism evidence="2">
    <name type="scientific">Medicago truncatula</name>
    <name type="common">Barrel medic</name>
    <name type="synonym">Medicago tribuloides</name>
    <dbReference type="NCBI Taxonomy" id="3880"/>
    <lineage>
        <taxon>Eukaryota</taxon>
        <taxon>Viridiplantae</taxon>
        <taxon>Streptophyta</taxon>
        <taxon>Embryophyta</taxon>
        <taxon>Tracheophyta</taxon>
        <taxon>Spermatophyta</taxon>
        <taxon>Magnoliopsida</taxon>
        <taxon>eudicotyledons</taxon>
        <taxon>Gunneridae</taxon>
        <taxon>Pentapetalae</taxon>
        <taxon>rosids</taxon>
        <taxon>fabids</taxon>
        <taxon>Fabales</taxon>
        <taxon>Fabaceae</taxon>
        <taxon>Papilionoideae</taxon>
        <taxon>50 kb inversion clade</taxon>
        <taxon>NPAAA clade</taxon>
        <taxon>Hologalegina</taxon>
        <taxon>IRL clade</taxon>
        <taxon>Trifolieae</taxon>
        <taxon>Medicago</taxon>
    </lineage>
</organism>
<feature type="transmembrane region" description="Helical" evidence="1">
    <location>
        <begin position="32"/>
        <end position="53"/>
    </location>
</feature>
<dbReference type="Gramene" id="rna21356">
    <property type="protein sequence ID" value="RHN59342.1"/>
    <property type="gene ID" value="gene21356"/>
</dbReference>
<dbReference type="AlphaFoldDB" id="A0A396I140"/>
<evidence type="ECO:0000313" key="2">
    <source>
        <dbReference type="EMBL" id="RHN59342.1"/>
    </source>
</evidence>
<sequence length="98" mass="11651">MFTREFGYQISTYVTLSDPNENEHEVMIEKRYFPVMIFHILSKLLSVDISVTFLDPNLYCNFFGLALVKYVLFLSLNLLMFSNTKCRIELMYFPKPPY</sequence>
<proteinExistence type="predicted"/>
<name>A0A396I140_MEDTR</name>
<keyword evidence="1" id="KW-0472">Membrane</keyword>
<gene>
    <name evidence="2" type="ORF">MtrunA17_Chr4g0012221</name>
</gene>
<evidence type="ECO:0000256" key="1">
    <source>
        <dbReference type="SAM" id="Phobius"/>
    </source>
</evidence>
<dbReference type="Proteomes" id="UP000265566">
    <property type="component" value="Chromosome 4"/>
</dbReference>
<evidence type="ECO:0008006" key="3">
    <source>
        <dbReference type="Google" id="ProtNLM"/>
    </source>
</evidence>
<reference evidence="2" key="1">
    <citation type="journal article" date="2018" name="Nat. Plants">
        <title>Whole-genome landscape of Medicago truncatula symbiotic genes.</title>
        <authorList>
            <person name="Pecrix Y."/>
            <person name="Gamas P."/>
            <person name="Carrere S."/>
        </authorList>
    </citation>
    <scope>NUCLEOTIDE SEQUENCE</scope>
    <source>
        <tissue evidence="2">Leaves</tissue>
    </source>
</reference>
<keyword evidence="1" id="KW-0812">Transmembrane</keyword>
<comment type="caution">
    <text evidence="2">The sequence shown here is derived from an EMBL/GenBank/DDBJ whole genome shotgun (WGS) entry which is preliminary data.</text>
</comment>
<protein>
    <recommendedName>
        <fullName evidence="3">Transmembrane protein</fullName>
    </recommendedName>
</protein>